<proteinExistence type="predicted"/>
<name>A0A5S9Q6W2_9GAMM</name>
<dbReference type="Proteomes" id="UP000441399">
    <property type="component" value="Unassembled WGS sequence"/>
</dbReference>
<dbReference type="EMBL" id="CACSIO010000018">
    <property type="protein sequence ID" value="CAA0113615.1"/>
    <property type="molecule type" value="Genomic_DNA"/>
</dbReference>
<dbReference type="AlphaFoldDB" id="A0A5S9Q6W2"/>
<accession>A0A5S9Q6W2</accession>
<dbReference type="OrthoDB" id="7068536at2"/>
<evidence type="ECO:0000313" key="2">
    <source>
        <dbReference type="Proteomes" id="UP000441399"/>
    </source>
</evidence>
<reference evidence="1 2" key="1">
    <citation type="submission" date="2019-11" db="EMBL/GenBank/DDBJ databases">
        <authorList>
            <person name="Holert J."/>
        </authorList>
    </citation>
    <scope>NUCLEOTIDE SEQUENCE [LARGE SCALE GENOMIC DNA]</scope>
    <source>
        <strain evidence="1">SB11_3</strain>
    </source>
</reference>
<evidence type="ECO:0000313" key="1">
    <source>
        <dbReference type="EMBL" id="CAA0113615.1"/>
    </source>
</evidence>
<keyword evidence="2" id="KW-1185">Reference proteome</keyword>
<protein>
    <submittedName>
        <fullName evidence="1">Uncharacterized protein</fullName>
    </submittedName>
</protein>
<gene>
    <name evidence="1" type="ORF">OPDIPICF_04747</name>
</gene>
<organism evidence="1 2">
    <name type="scientific">BD1-7 clade bacterium</name>
    <dbReference type="NCBI Taxonomy" id="2029982"/>
    <lineage>
        <taxon>Bacteria</taxon>
        <taxon>Pseudomonadati</taxon>
        <taxon>Pseudomonadota</taxon>
        <taxon>Gammaproteobacteria</taxon>
        <taxon>Cellvibrionales</taxon>
        <taxon>Spongiibacteraceae</taxon>
        <taxon>BD1-7 clade</taxon>
    </lineage>
</organism>
<sequence length="180" mass="20683">MSDDWIYVGADNSKKDWSKVGKTTKGLNKRHTSSQNPEYYIHTAFEIKSGDVHEIEKKLLGYIEGLPDVERQRHFSTGNKSECFFVSPDEMVGIVECFIERFYGSSVYYENSLHGGMSRYQLNDSARKEQTSLGLSSSSYFTGNNEVYETDLGDGYFVDHGTGMEGWRDEDGNVYWKEWK</sequence>